<dbReference type="SUPFAM" id="SSF52833">
    <property type="entry name" value="Thioredoxin-like"/>
    <property type="match status" value="1"/>
</dbReference>
<dbReference type="Proteomes" id="UP001604277">
    <property type="component" value="Unassembled WGS sequence"/>
</dbReference>
<keyword evidence="3" id="KW-0963">Cytoplasm</keyword>
<evidence type="ECO:0000259" key="5">
    <source>
        <dbReference type="Pfam" id="PF00462"/>
    </source>
</evidence>
<comment type="caution">
    <text evidence="6">The sequence shown here is derived from an EMBL/GenBank/DDBJ whole genome shotgun (WGS) entry which is preliminary data.</text>
</comment>
<keyword evidence="7" id="KW-1185">Reference proteome</keyword>
<accession>A0ABD1V0L0</accession>
<evidence type="ECO:0000256" key="2">
    <source>
        <dbReference type="ARBA" id="ARBA00007568"/>
    </source>
</evidence>
<dbReference type="Pfam" id="PF00462">
    <property type="entry name" value="Glutaredoxin"/>
    <property type="match status" value="1"/>
</dbReference>
<gene>
    <name evidence="6" type="ORF">Fot_23338</name>
</gene>
<keyword evidence="4" id="KW-0676">Redox-active center</keyword>
<organism evidence="6 7">
    <name type="scientific">Forsythia ovata</name>
    <dbReference type="NCBI Taxonomy" id="205694"/>
    <lineage>
        <taxon>Eukaryota</taxon>
        <taxon>Viridiplantae</taxon>
        <taxon>Streptophyta</taxon>
        <taxon>Embryophyta</taxon>
        <taxon>Tracheophyta</taxon>
        <taxon>Spermatophyta</taxon>
        <taxon>Magnoliopsida</taxon>
        <taxon>eudicotyledons</taxon>
        <taxon>Gunneridae</taxon>
        <taxon>Pentapetalae</taxon>
        <taxon>asterids</taxon>
        <taxon>lamiids</taxon>
        <taxon>Lamiales</taxon>
        <taxon>Oleaceae</taxon>
        <taxon>Forsythieae</taxon>
        <taxon>Forsythia</taxon>
    </lineage>
</organism>
<dbReference type="CDD" id="cd03419">
    <property type="entry name" value="GRX_GRXh_1_2_like"/>
    <property type="match status" value="1"/>
</dbReference>
<dbReference type="Gene3D" id="3.40.30.10">
    <property type="entry name" value="Glutaredoxin"/>
    <property type="match status" value="1"/>
</dbReference>
<dbReference type="InterPro" id="IPR036249">
    <property type="entry name" value="Thioredoxin-like_sf"/>
</dbReference>
<evidence type="ECO:0000313" key="7">
    <source>
        <dbReference type="Proteomes" id="UP001604277"/>
    </source>
</evidence>
<dbReference type="GO" id="GO:0005737">
    <property type="term" value="C:cytoplasm"/>
    <property type="evidence" value="ECO:0007669"/>
    <property type="project" value="UniProtKB-SubCell"/>
</dbReference>
<evidence type="ECO:0000256" key="1">
    <source>
        <dbReference type="ARBA" id="ARBA00004496"/>
    </source>
</evidence>
<comment type="similarity">
    <text evidence="2">Belongs to the glutaredoxin family. CC-type subfamily.</text>
</comment>
<proteinExistence type="inferred from homology"/>
<reference evidence="7" key="1">
    <citation type="submission" date="2024-07" db="EMBL/GenBank/DDBJ databases">
        <title>Two chromosome-level genome assemblies of Korean endemic species Abeliophyllum distichum and Forsythia ovata (Oleaceae).</title>
        <authorList>
            <person name="Jang H."/>
        </authorList>
    </citation>
    <scope>NUCLEOTIDE SEQUENCE [LARGE SCALE GENOMIC DNA]</scope>
</reference>
<protein>
    <submittedName>
        <fullName evidence="6">Glutaredoxin domain-containing protein</fullName>
    </submittedName>
</protein>
<dbReference type="NCBIfam" id="TIGR02189">
    <property type="entry name" value="GlrX-like_plant"/>
    <property type="match status" value="1"/>
</dbReference>
<evidence type="ECO:0000256" key="3">
    <source>
        <dbReference type="ARBA" id="ARBA00022490"/>
    </source>
</evidence>
<evidence type="ECO:0000313" key="6">
    <source>
        <dbReference type="EMBL" id="KAL2530737.1"/>
    </source>
</evidence>
<dbReference type="PANTHER" id="PTHR10168">
    <property type="entry name" value="GLUTAREDOXIN"/>
    <property type="match status" value="1"/>
</dbReference>
<feature type="domain" description="Glutaredoxin" evidence="5">
    <location>
        <begin position="66"/>
        <end position="128"/>
    </location>
</feature>
<dbReference type="InterPro" id="IPR002109">
    <property type="entry name" value="Glutaredoxin"/>
</dbReference>
<dbReference type="InterPro" id="IPR011905">
    <property type="entry name" value="GlrX-like_pln_2"/>
</dbReference>
<dbReference type="PROSITE" id="PS51354">
    <property type="entry name" value="GLUTAREDOXIN_2"/>
    <property type="match status" value="1"/>
</dbReference>
<comment type="subcellular location">
    <subcellularLocation>
        <location evidence="1">Cytoplasm</location>
    </subcellularLocation>
</comment>
<name>A0ABD1V0L0_9LAMI</name>
<dbReference type="AlphaFoldDB" id="A0ABD1V0L0"/>
<dbReference type="EMBL" id="JBFOLJ010000006">
    <property type="protein sequence ID" value="KAL2530737.1"/>
    <property type="molecule type" value="Genomic_DNA"/>
</dbReference>
<sequence>MQVQETVEFLPLKHGLIVVLEYLRPLPIFQWPNNLTCVLAQTGHQWSWHFNDLIDRIAKLASQKAVVIFSKCTCCMCHAIKRLLYEQGVSHMIHELNENSGGKQMEWALMRLRCSPAVPTVFIGGKFVSSANTFLTLHLNGSLKKLLKDGGALWL</sequence>
<evidence type="ECO:0000256" key="4">
    <source>
        <dbReference type="ARBA" id="ARBA00023284"/>
    </source>
</evidence>